<protein>
    <submittedName>
        <fullName evidence="2">Alpha/beta hydrolase</fullName>
    </submittedName>
</protein>
<reference evidence="2 3" key="1">
    <citation type="submission" date="2020-08" db="EMBL/GenBank/DDBJ databases">
        <title>A Genomic Blueprint of the Chicken Gut Microbiome.</title>
        <authorList>
            <person name="Gilroy R."/>
            <person name="Ravi A."/>
            <person name="Getino M."/>
            <person name="Pursley I."/>
            <person name="Horton D.L."/>
            <person name="Alikhan N.-F."/>
            <person name="Baker D."/>
            <person name="Gharbi K."/>
            <person name="Hall N."/>
            <person name="Watson M."/>
            <person name="Adriaenssens E.M."/>
            <person name="Foster-Nyarko E."/>
            <person name="Jarju S."/>
            <person name="Secka A."/>
            <person name="Antonio M."/>
            <person name="Oren A."/>
            <person name="Chaudhuri R."/>
            <person name="La Ragione R.M."/>
            <person name="Hildebrand F."/>
            <person name="Pallen M.J."/>
        </authorList>
    </citation>
    <scope>NUCLEOTIDE SEQUENCE [LARGE SCALE GENOMIC DNA]</scope>
    <source>
        <strain evidence="2 3">Sa3CUA8</strain>
    </source>
</reference>
<evidence type="ECO:0000313" key="2">
    <source>
        <dbReference type="EMBL" id="MBD7907638.1"/>
    </source>
</evidence>
<sequence length="317" mass="35392">MKRKIAIALGILIVALLVALGFAGNYFYNQGIKRGTEVKLHSESEAVNDIASDADQALLKEAKIWYAEQPKNTITMQSYDNLKLKAQFIKNNKNETHQAVILAHGFRNTGEDMGKYAKFYYDRGFDILLPDARGHGDSEGDYIGYGWHERLDYKDWIKYLIQQHDAEQIILQGNSMGAATVLMTSGEQLPKQVKGIIADSSYSTVKKELAHQLKSIYGLPTFPLLDVTSVIAKIRAGYTLQEASAVDQVRKNKVPLLLIHGDADDLVPTEMATELHEAASGENELWIVPDAGHTKAYDNITGEYEEKLSQFLDKVLD</sequence>
<dbReference type="PANTHER" id="PTHR43358">
    <property type="entry name" value="ALPHA/BETA-HYDROLASE"/>
    <property type="match status" value="1"/>
</dbReference>
<gene>
    <name evidence="2" type="ORF">H9659_04725</name>
</gene>
<name>A0ABR8PHL5_9BACL</name>
<dbReference type="InterPro" id="IPR022742">
    <property type="entry name" value="Hydrolase_4"/>
</dbReference>
<evidence type="ECO:0000259" key="1">
    <source>
        <dbReference type="Pfam" id="PF12146"/>
    </source>
</evidence>
<dbReference type="Proteomes" id="UP000659496">
    <property type="component" value="Unassembled WGS sequence"/>
</dbReference>
<accession>A0ABR8PHL5</accession>
<proteinExistence type="predicted"/>
<dbReference type="EMBL" id="JACSQY010000002">
    <property type="protein sequence ID" value="MBD7907638.1"/>
    <property type="molecule type" value="Genomic_DNA"/>
</dbReference>
<evidence type="ECO:0000313" key="3">
    <source>
        <dbReference type="Proteomes" id="UP000659496"/>
    </source>
</evidence>
<organism evidence="2 3">
    <name type="scientific">Sporosarcina gallistercoris</name>
    <dbReference type="NCBI Taxonomy" id="2762245"/>
    <lineage>
        <taxon>Bacteria</taxon>
        <taxon>Bacillati</taxon>
        <taxon>Bacillota</taxon>
        <taxon>Bacilli</taxon>
        <taxon>Bacillales</taxon>
        <taxon>Caryophanaceae</taxon>
        <taxon>Sporosarcina</taxon>
    </lineage>
</organism>
<dbReference type="RefSeq" id="WP_191688772.1">
    <property type="nucleotide sequence ID" value="NZ_JACSQY010000002.1"/>
</dbReference>
<feature type="domain" description="Serine aminopeptidase S33" evidence="1">
    <location>
        <begin position="95"/>
        <end position="213"/>
    </location>
</feature>
<dbReference type="Gene3D" id="3.40.50.1820">
    <property type="entry name" value="alpha/beta hydrolase"/>
    <property type="match status" value="1"/>
</dbReference>
<dbReference type="PANTHER" id="PTHR43358:SF4">
    <property type="entry name" value="ALPHA_BETA HYDROLASE FOLD-1 DOMAIN-CONTAINING PROTEIN"/>
    <property type="match status" value="1"/>
</dbReference>
<comment type="caution">
    <text evidence="2">The sequence shown here is derived from an EMBL/GenBank/DDBJ whole genome shotgun (WGS) entry which is preliminary data.</text>
</comment>
<dbReference type="GO" id="GO:0016787">
    <property type="term" value="F:hydrolase activity"/>
    <property type="evidence" value="ECO:0007669"/>
    <property type="project" value="UniProtKB-KW"/>
</dbReference>
<dbReference type="SUPFAM" id="SSF53474">
    <property type="entry name" value="alpha/beta-Hydrolases"/>
    <property type="match status" value="1"/>
</dbReference>
<dbReference type="Pfam" id="PF12146">
    <property type="entry name" value="Hydrolase_4"/>
    <property type="match status" value="1"/>
</dbReference>
<keyword evidence="3" id="KW-1185">Reference proteome</keyword>
<dbReference type="InterPro" id="IPR052920">
    <property type="entry name" value="DNA-binding_regulatory"/>
</dbReference>
<keyword evidence="2" id="KW-0378">Hydrolase</keyword>
<dbReference type="InterPro" id="IPR029058">
    <property type="entry name" value="AB_hydrolase_fold"/>
</dbReference>